<gene>
    <name evidence="1" type="ORF">F3Y22_tig00002237pilonHSYRG01178</name>
</gene>
<keyword evidence="2" id="KW-1185">Reference proteome</keyword>
<accession>A0A6A3CY28</accession>
<evidence type="ECO:0000313" key="1">
    <source>
        <dbReference type="EMBL" id="KAE8732258.1"/>
    </source>
</evidence>
<dbReference type="Proteomes" id="UP000436088">
    <property type="component" value="Unassembled WGS sequence"/>
</dbReference>
<name>A0A6A3CY28_HIBSY</name>
<proteinExistence type="predicted"/>
<dbReference type="AlphaFoldDB" id="A0A6A3CY28"/>
<organism evidence="1 2">
    <name type="scientific">Hibiscus syriacus</name>
    <name type="common">Rose of Sharon</name>
    <dbReference type="NCBI Taxonomy" id="106335"/>
    <lineage>
        <taxon>Eukaryota</taxon>
        <taxon>Viridiplantae</taxon>
        <taxon>Streptophyta</taxon>
        <taxon>Embryophyta</taxon>
        <taxon>Tracheophyta</taxon>
        <taxon>Spermatophyta</taxon>
        <taxon>Magnoliopsida</taxon>
        <taxon>eudicotyledons</taxon>
        <taxon>Gunneridae</taxon>
        <taxon>Pentapetalae</taxon>
        <taxon>rosids</taxon>
        <taxon>malvids</taxon>
        <taxon>Malvales</taxon>
        <taxon>Malvaceae</taxon>
        <taxon>Malvoideae</taxon>
        <taxon>Hibiscus</taxon>
    </lineage>
</organism>
<evidence type="ECO:0000313" key="2">
    <source>
        <dbReference type="Proteomes" id="UP000436088"/>
    </source>
</evidence>
<protein>
    <submittedName>
        <fullName evidence="1">Uncharacterized protein</fullName>
    </submittedName>
</protein>
<sequence>MKKSKLSKLVLASVEIPFVFRTGFSNLSQEQLTRLPRLATELDVQEQHAPTRPLNWVSKNAPSPTQLSSRSRIVSNLYFDTKYPGEKDGSLELHKSAKNRFRKQAQKTQERNLSSVDLRFLYRIGVFGPWEGHGASLRTYFGVPRNGGEETESGTRGDKSEDRVAEEWGRFRYGFSFYDGVAGLEEGGRGGAAADSSF</sequence>
<dbReference type="EMBL" id="VEPZ02000167">
    <property type="protein sequence ID" value="KAE8732258.1"/>
    <property type="molecule type" value="Genomic_DNA"/>
</dbReference>
<reference evidence="1" key="1">
    <citation type="submission" date="2019-09" db="EMBL/GenBank/DDBJ databases">
        <title>Draft genome information of white flower Hibiscus syriacus.</title>
        <authorList>
            <person name="Kim Y.-M."/>
        </authorList>
    </citation>
    <scope>NUCLEOTIDE SEQUENCE [LARGE SCALE GENOMIC DNA]</scope>
    <source>
        <strain evidence="1">YM2019G1</strain>
    </source>
</reference>
<comment type="caution">
    <text evidence="1">The sequence shown here is derived from an EMBL/GenBank/DDBJ whole genome shotgun (WGS) entry which is preliminary data.</text>
</comment>